<comment type="caution">
    <text evidence="1">The sequence shown here is derived from an EMBL/GenBank/DDBJ whole genome shotgun (WGS) entry which is preliminary data.</text>
</comment>
<protein>
    <submittedName>
        <fullName evidence="1">Uncharacterized protein</fullName>
    </submittedName>
</protein>
<sequence length="334" mass="38961">MSLDGSVIPKFLDDIDNENADDSGSSSQFFLHGIEYEQARMWIIKSHPSYDMWKIKHDDFLKHRKLSVGKGVNYKIPSEEEFIPWVKQQLEIDENDDDFKDIVGGPISFARRYQKYCVNGFLFVIKEYEATKQYQNSEVNTSSVMTFQSSSKDKNPLDESTIYYGILTDIILLEYRKDAKQLWGFWLLLGYFLETGGTNKRKHVETLKLTEVSASDKLESFRASQEKSSSDNYLKIRNTRFYRRLLPVTDPEALFACIRSCVFSNILFLCIFYEHQWRYEFKKNHEEWVRTAKPKLGPHISARVLAAINTTHDNIKAFYEVQTETPAALNSLLK</sequence>
<dbReference type="PANTHER" id="PTHR48451:SF1">
    <property type="entry name" value="DUF4218 DOMAIN-CONTAINING PROTEIN"/>
    <property type="match status" value="1"/>
</dbReference>
<dbReference type="Proteomes" id="UP000541444">
    <property type="component" value="Unassembled WGS sequence"/>
</dbReference>
<feature type="non-terminal residue" evidence="1">
    <location>
        <position position="1"/>
    </location>
</feature>
<dbReference type="PANTHER" id="PTHR48451">
    <property type="entry name" value="DUF4218 DOMAIN-CONTAINING PROTEIN"/>
    <property type="match status" value="1"/>
</dbReference>
<dbReference type="EMBL" id="JACGCM010000792">
    <property type="protein sequence ID" value="KAF6166420.1"/>
    <property type="molecule type" value="Genomic_DNA"/>
</dbReference>
<dbReference type="OrthoDB" id="245563at2759"/>
<keyword evidence="2" id="KW-1185">Reference proteome</keyword>
<reference evidence="1 2" key="1">
    <citation type="journal article" date="2020" name="IScience">
        <title>Genome Sequencing of the Endangered Kingdonia uniflora (Circaeasteraceae, Ranunculales) Reveals Potential Mechanisms of Evolutionary Specialization.</title>
        <authorList>
            <person name="Sun Y."/>
            <person name="Deng T."/>
            <person name="Zhang A."/>
            <person name="Moore M.J."/>
            <person name="Landis J.B."/>
            <person name="Lin N."/>
            <person name="Zhang H."/>
            <person name="Zhang X."/>
            <person name="Huang J."/>
            <person name="Zhang X."/>
            <person name="Sun H."/>
            <person name="Wang H."/>
        </authorList>
    </citation>
    <scope>NUCLEOTIDE SEQUENCE [LARGE SCALE GENOMIC DNA]</scope>
    <source>
        <strain evidence="1">TB1705</strain>
        <tissue evidence="1">Leaf</tissue>
    </source>
</reference>
<organism evidence="1 2">
    <name type="scientific">Kingdonia uniflora</name>
    <dbReference type="NCBI Taxonomy" id="39325"/>
    <lineage>
        <taxon>Eukaryota</taxon>
        <taxon>Viridiplantae</taxon>
        <taxon>Streptophyta</taxon>
        <taxon>Embryophyta</taxon>
        <taxon>Tracheophyta</taxon>
        <taxon>Spermatophyta</taxon>
        <taxon>Magnoliopsida</taxon>
        <taxon>Ranunculales</taxon>
        <taxon>Circaeasteraceae</taxon>
        <taxon>Kingdonia</taxon>
    </lineage>
</organism>
<gene>
    <name evidence="1" type="ORF">GIB67_034971</name>
</gene>
<accession>A0A7J7NHD8</accession>
<proteinExistence type="predicted"/>
<dbReference type="AlphaFoldDB" id="A0A7J7NHD8"/>
<name>A0A7J7NHD8_9MAGN</name>
<evidence type="ECO:0000313" key="2">
    <source>
        <dbReference type="Proteomes" id="UP000541444"/>
    </source>
</evidence>
<evidence type="ECO:0000313" key="1">
    <source>
        <dbReference type="EMBL" id="KAF6166420.1"/>
    </source>
</evidence>